<gene>
    <name evidence="3" type="ORF">ENR23_08435</name>
</gene>
<proteinExistence type="predicted"/>
<evidence type="ECO:0000256" key="1">
    <source>
        <dbReference type="SAM" id="MobiDB-lite"/>
    </source>
</evidence>
<dbReference type="AlphaFoldDB" id="A0A832IAF0"/>
<organism evidence="3">
    <name type="scientific">Eiseniibacteriota bacterium</name>
    <dbReference type="NCBI Taxonomy" id="2212470"/>
    <lineage>
        <taxon>Bacteria</taxon>
        <taxon>Candidatus Eiseniibacteriota</taxon>
    </lineage>
</organism>
<name>A0A832IAF0_UNCEI</name>
<keyword evidence="2" id="KW-0732">Signal</keyword>
<dbReference type="EMBL" id="DSQF01000018">
    <property type="protein sequence ID" value="HGZ43437.1"/>
    <property type="molecule type" value="Genomic_DNA"/>
</dbReference>
<reference evidence="3" key="1">
    <citation type="journal article" date="2020" name="mSystems">
        <title>Genome- and Community-Level Interaction Insights into Carbon Utilization and Element Cycling Functions of Hydrothermarchaeota in Hydrothermal Sediment.</title>
        <authorList>
            <person name="Zhou Z."/>
            <person name="Liu Y."/>
            <person name="Xu W."/>
            <person name="Pan J."/>
            <person name="Luo Z.H."/>
            <person name="Li M."/>
        </authorList>
    </citation>
    <scope>NUCLEOTIDE SEQUENCE [LARGE SCALE GENOMIC DNA]</scope>
    <source>
        <strain evidence="3">SpSt-381</strain>
    </source>
</reference>
<accession>A0A832IAF0</accession>
<sequence length="442" mass="48921">MSAARARRAARRRRAAPALAAALAALAALAAPGARDAQAATEEFSTFDVARLDEDDESLLDHLLLRAPRAWRDEWERAPQALRTTQGCLTSGQWFIRTDARFRTALGARAEFGVLLTQDHSDRSRHEALDLETRFATRLGTLGASFRPYFDKSRQDFALFWQTGHDTLPLRARLTFTVEDMFNNLWAWRQTRVGEGSASYVRHPYEPAFEVVARGARWRAEAGGRYLTPSIRDEGPAYLGGALLDRRVTLWGAAAWAALEGEAPGWGWEARTENRQVSSTGRPLPPAGAPGPADSAALAAGDDGRFRRLWSAEAAVRRALGPALEAEVRALYLGRTQRWRPPGGDGRLDAIERVVAAELRWRAHPRLAARAGGQHNRITMARAGATPTPPHGTRRESRAYVGLEARFGNVRVFGVEGIELDPERYEVWFVHDKGFVGLQATF</sequence>
<feature type="chain" id="PRO_5032590880" evidence="2">
    <location>
        <begin position="31"/>
        <end position="442"/>
    </location>
</feature>
<feature type="region of interest" description="Disordered" evidence="1">
    <location>
        <begin position="273"/>
        <end position="298"/>
    </location>
</feature>
<evidence type="ECO:0000313" key="3">
    <source>
        <dbReference type="EMBL" id="HGZ43437.1"/>
    </source>
</evidence>
<feature type="signal peptide" evidence="2">
    <location>
        <begin position="1"/>
        <end position="30"/>
    </location>
</feature>
<protein>
    <submittedName>
        <fullName evidence="3">Uncharacterized protein</fullName>
    </submittedName>
</protein>
<comment type="caution">
    <text evidence="3">The sequence shown here is derived from an EMBL/GenBank/DDBJ whole genome shotgun (WGS) entry which is preliminary data.</text>
</comment>
<evidence type="ECO:0000256" key="2">
    <source>
        <dbReference type="SAM" id="SignalP"/>
    </source>
</evidence>